<evidence type="ECO:0000313" key="1">
    <source>
        <dbReference type="EMBL" id="MEB3511374.1"/>
    </source>
</evidence>
<dbReference type="RefSeq" id="WP_195079970.1">
    <property type="nucleotide sequence ID" value="NZ_JAYESH010000002.1"/>
</dbReference>
<protein>
    <submittedName>
        <fullName evidence="1">Uncharacterized protein</fullName>
    </submittedName>
</protein>
<comment type="caution">
    <text evidence="1">The sequence shown here is derived from an EMBL/GenBank/DDBJ whole genome shotgun (WGS) entry which is preliminary data.</text>
</comment>
<name>A0ABU6AW58_9NOCA</name>
<proteinExistence type="predicted"/>
<dbReference type="EMBL" id="JAYKYQ010000005">
    <property type="protein sequence ID" value="MEB3511374.1"/>
    <property type="molecule type" value="Genomic_DNA"/>
</dbReference>
<dbReference type="Proteomes" id="UP001348098">
    <property type="component" value="Unassembled WGS sequence"/>
</dbReference>
<organism evidence="1 2">
    <name type="scientific">Nocardia implantans</name>
    <dbReference type="NCBI Taxonomy" id="3108168"/>
    <lineage>
        <taxon>Bacteria</taxon>
        <taxon>Bacillati</taxon>
        <taxon>Actinomycetota</taxon>
        <taxon>Actinomycetes</taxon>
        <taxon>Mycobacteriales</taxon>
        <taxon>Nocardiaceae</taxon>
        <taxon>Nocardia</taxon>
    </lineage>
</organism>
<accession>A0ABU6AW58</accession>
<gene>
    <name evidence="1" type="ORF">U3653_15190</name>
</gene>
<sequence length="52" mass="5860">MARNCAFLRERLAGYKAPRHVLLRTEEDIALPGSAEIESSEPRQLAVRRLAP</sequence>
<keyword evidence="2" id="KW-1185">Reference proteome</keyword>
<evidence type="ECO:0000313" key="2">
    <source>
        <dbReference type="Proteomes" id="UP001348098"/>
    </source>
</evidence>
<reference evidence="1 2" key="1">
    <citation type="submission" date="2023-12" db="EMBL/GenBank/DDBJ databases">
        <title>novel species in genus Nocarida.</title>
        <authorList>
            <person name="Li Z."/>
        </authorList>
    </citation>
    <scope>NUCLEOTIDE SEQUENCE [LARGE SCALE GENOMIC DNA]</scope>
    <source>
        <strain evidence="1 2">CDC186</strain>
    </source>
</reference>